<dbReference type="GO" id="GO:0003677">
    <property type="term" value="F:DNA binding"/>
    <property type="evidence" value="ECO:0007669"/>
    <property type="project" value="UniProtKB-UniRule"/>
</dbReference>
<gene>
    <name evidence="8" type="ORF">C7H09_14800</name>
</gene>
<reference evidence="8 9" key="1">
    <citation type="submission" date="2018-03" db="EMBL/GenBank/DDBJ databases">
        <title>Marinobacter brunus sp. nov., a marine bacterium of Gamma-proteobacteria isolated from the surface seawater of the South China Sea.</title>
        <authorList>
            <person name="Cheng H."/>
            <person name="Wu Y.-H."/>
            <person name="Xamxidin M."/>
            <person name="Xu X.-W."/>
        </authorList>
    </citation>
    <scope>NUCLEOTIDE SEQUENCE [LARGE SCALE GENOMIC DNA]</scope>
    <source>
        <strain evidence="8 9">NH169-3</strain>
    </source>
</reference>
<evidence type="ECO:0000256" key="4">
    <source>
        <dbReference type="ARBA" id="ARBA00023172"/>
    </source>
</evidence>
<dbReference type="RefSeq" id="WP_106764030.1">
    <property type="nucleotide sequence ID" value="NZ_PXNP01000103.1"/>
</dbReference>
<evidence type="ECO:0000313" key="8">
    <source>
        <dbReference type="EMBL" id="PSF05283.1"/>
    </source>
</evidence>
<dbReference type="PROSITE" id="PS51900">
    <property type="entry name" value="CB"/>
    <property type="match status" value="1"/>
</dbReference>
<dbReference type="GO" id="GO:0006310">
    <property type="term" value="P:DNA recombination"/>
    <property type="evidence" value="ECO:0007669"/>
    <property type="project" value="UniProtKB-KW"/>
</dbReference>
<keyword evidence="2" id="KW-0229">DNA integration</keyword>
<dbReference type="InterPro" id="IPR050090">
    <property type="entry name" value="Tyrosine_recombinase_XerCD"/>
</dbReference>
<dbReference type="NCBIfam" id="TIGR02249">
    <property type="entry name" value="integrase_gron"/>
    <property type="match status" value="1"/>
</dbReference>
<evidence type="ECO:0000256" key="2">
    <source>
        <dbReference type="ARBA" id="ARBA00022908"/>
    </source>
</evidence>
<keyword evidence="3 5" id="KW-0238">DNA-binding</keyword>
<dbReference type="Proteomes" id="UP000239866">
    <property type="component" value="Unassembled WGS sequence"/>
</dbReference>
<comment type="caution">
    <text evidence="8">The sequence shown here is derived from an EMBL/GenBank/DDBJ whole genome shotgun (WGS) entry which is preliminary data.</text>
</comment>
<protein>
    <submittedName>
        <fullName evidence="8">Recombinase XerD</fullName>
    </submittedName>
</protein>
<dbReference type="InterPro" id="IPR002104">
    <property type="entry name" value="Integrase_catalytic"/>
</dbReference>
<dbReference type="Pfam" id="PF00589">
    <property type="entry name" value="Phage_integrase"/>
    <property type="match status" value="1"/>
</dbReference>
<dbReference type="Pfam" id="PF13495">
    <property type="entry name" value="Phage_int_SAM_4"/>
    <property type="match status" value="1"/>
</dbReference>
<organism evidence="8 9">
    <name type="scientific">Marinobacter fuscus</name>
    <dbReference type="NCBI Taxonomy" id="2109942"/>
    <lineage>
        <taxon>Bacteria</taxon>
        <taxon>Pseudomonadati</taxon>
        <taxon>Pseudomonadota</taxon>
        <taxon>Gammaproteobacteria</taxon>
        <taxon>Pseudomonadales</taxon>
        <taxon>Marinobacteraceae</taxon>
        <taxon>Marinobacter</taxon>
    </lineage>
</organism>
<dbReference type="InterPro" id="IPR004107">
    <property type="entry name" value="Integrase_SAM-like_N"/>
</dbReference>
<feature type="domain" description="Tyr recombinase" evidence="6">
    <location>
        <begin position="109"/>
        <end position="322"/>
    </location>
</feature>
<dbReference type="OrthoDB" id="9801717at2"/>
<keyword evidence="4" id="KW-0233">DNA recombination</keyword>
<dbReference type="PANTHER" id="PTHR30349">
    <property type="entry name" value="PHAGE INTEGRASE-RELATED"/>
    <property type="match status" value="1"/>
</dbReference>
<proteinExistence type="inferred from homology"/>
<name>A0A2T1K695_9GAMM</name>
<evidence type="ECO:0000256" key="3">
    <source>
        <dbReference type="ARBA" id="ARBA00023125"/>
    </source>
</evidence>
<evidence type="ECO:0000256" key="5">
    <source>
        <dbReference type="PROSITE-ProRule" id="PRU01248"/>
    </source>
</evidence>
<dbReference type="InterPro" id="IPR010998">
    <property type="entry name" value="Integrase_recombinase_N"/>
</dbReference>
<dbReference type="SUPFAM" id="SSF56349">
    <property type="entry name" value="DNA breaking-rejoining enzymes"/>
    <property type="match status" value="1"/>
</dbReference>
<evidence type="ECO:0000259" key="6">
    <source>
        <dbReference type="PROSITE" id="PS51898"/>
    </source>
</evidence>
<dbReference type="GO" id="GO:0015074">
    <property type="term" value="P:DNA integration"/>
    <property type="evidence" value="ECO:0007669"/>
    <property type="project" value="UniProtKB-KW"/>
</dbReference>
<evidence type="ECO:0000256" key="1">
    <source>
        <dbReference type="ARBA" id="ARBA00008857"/>
    </source>
</evidence>
<dbReference type="PROSITE" id="PS51898">
    <property type="entry name" value="TYR_RECOMBINASE"/>
    <property type="match status" value="1"/>
</dbReference>
<dbReference type="CDD" id="cd01193">
    <property type="entry name" value="INT_IntI_C"/>
    <property type="match status" value="1"/>
</dbReference>
<dbReference type="InterPro" id="IPR044068">
    <property type="entry name" value="CB"/>
</dbReference>
<dbReference type="PANTHER" id="PTHR30349:SF64">
    <property type="entry name" value="PROPHAGE INTEGRASE INTD-RELATED"/>
    <property type="match status" value="1"/>
</dbReference>
<dbReference type="EMBL" id="PXNP01000103">
    <property type="protein sequence ID" value="PSF05283.1"/>
    <property type="molecule type" value="Genomic_DNA"/>
</dbReference>
<accession>A0A2T1K695</accession>
<dbReference type="Gene3D" id="1.10.150.130">
    <property type="match status" value="1"/>
</dbReference>
<dbReference type="AlphaFoldDB" id="A0A2T1K695"/>
<evidence type="ECO:0000259" key="7">
    <source>
        <dbReference type="PROSITE" id="PS51900"/>
    </source>
</evidence>
<dbReference type="InterPro" id="IPR011010">
    <property type="entry name" value="DNA_brk_join_enz"/>
</dbReference>
<keyword evidence="9" id="KW-1185">Reference proteome</keyword>
<comment type="similarity">
    <text evidence="1">Belongs to the 'phage' integrase family.</text>
</comment>
<dbReference type="InterPro" id="IPR013762">
    <property type="entry name" value="Integrase-like_cat_sf"/>
</dbReference>
<feature type="domain" description="Core-binding (CB)" evidence="7">
    <location>
        <begin position="5"/>
        <end position="92"/>
    </location>
</feature>
<dbReference type="Gene3D" id="1.10.443.10">
    <property type="entry name" value="Intergrase catalytic core"/>
    <property type="match status" value="1"/>
</dbReference>
<sequence>MDIRTPISPQSTRFLDQLRNFIRLRGLAYKTEKTYVFWIKRFIRFHSKKHPKSMGTSEVEAFLSHLVLQANVSVGTQRVALNALIFLYREFLGTPLDNLQYEAARKPQRLPVVFSPDEARRVIENMSGEYKLVAMLLYGAGLRINEALRLRVKDIDFGMQQLIVREGKGGKDRITLLPDRLIEPLRSQINSAVLLHQVDLAKGFGSVYMPAALAKKYPNASQEADWQYVFPAPDLSIDPRSGIRRRHHLQDRTVQKHIKTAVRQAGIHKPAGSHTFRHSFATRLLEAGYDLRTIQKLLGHSDVRTTEIYTHVVRKGGFGVRSPVDEAF</sequence>
<dbReference type="InterPro" id="IPR011946">
    <property type="entry name" value="Integrase_integron-type"/>
</dbReference>
<evidence type="ECO:0000313" key="9">
    <source>
        <dbReference type="Proteomes" id="UP000239866"/>
    </source>
</evidence>